<dbReference type="GO" id="GO:0004523">
    <property type="term" value="F:RNA-DNA hybrid ribonuclease activity"/>
    <property type="evidence" value="ECO:0007669"/>
    <property type="project" value="InterPro"/>
</dbReference>
<dbReference type="InterPro" id="IPR053151">
    <property type="entry name" value="RNase_H-like"/>
</dbReference>
<dbReference type="Proteomes" id="UP001154282">
    <property type="component" value="Unassembled WGS sequence"/>
</dbReference>
<comment type="caution">
    <text evidence="2">The sequence shown here is derived from an EMBL/GenBank/DDBJ whole genome shotgun (WGS) entry which is preliminary data.</text>
</comment>
<reference evidence="2" key="1">
    <citation type="submission" date="2022-08" db="EMBL/GenBank/DDBJ databases">
        <authorList>
            <person name="Gutierrez-Valencia J."/>
        </authorList>
    </citation>
    <scope>NUCLEOTIDE SEQUENCE</scope>
</reference>
<dbReference type="PANTHER" id="PTHR47723">
    <property type="entry name" value="OS05G0353850 PROTEIN"/>
    <property type="match status" value="1"/>
</dbReference>
<proteinExistence type="predicted"/>
<protein>
    <recommendedName>
        <fullName evidence="1">RNase H type-1 domain-containing protein</fullName>
    </recommendedName>
</protein>
<evidence type="ECO:0000313" key="2">
    <source>
        <dbReference type="EMBL" id="CAI0398823.1"/>
    </source>
</evidence>
<sequence length="101" mass="11666">MALQHDLHDVVLETDCKVLVHKLQHPSMEQNEVGVLCRSIRRLLSDIGNGRWRHICREANEAAHIMAHAESRWNESLVWFDRPPNYLVNQLQLDSVTASTD</sequence>
<dbReference type="InterPro" id="IPR044730">
    <property type="entry name" value="RNase_H-like_dom_plant"/>
</dbReference>
<gene>
    <name evidence="2" type="ORF">LITE_LOCUS10051</name>
</gene>
<dbReference type="GO" id="GO:0003676">
    <property type="term" value="F:nucleic acid binding"/>
    <property type="evidence" value="ECO:0007669"/>
    <property type="project" value="InterPro"/>
</dbReference>
<dbReference type="AlphaFoldDB" id="A0AAV0IN87"/>
<organism evidence="2 3">
    <name type="scientific">Linum tenue</name>
    <dbReference type="NCBI Taxonomy" id="586396"/>
    <lineage>
        <taxon>Eukaryota</taxon>
        <taxon>Viridiplantae</taxon>
        <taxon>Streptophyta</taxon>
        <taxon>Embryophyta</taxon>
        <taxon>Tracheophyta</taxon>
        <taxon>Spermatophyta</taxon>
        <taxon>Magnoliopsida</taxon>
        <taxon>eudicotyledons</taxon>
        <taxon>Gunneridae</taxon>
        <taxon>Pentapetalae</taxon>
        <taxon>rosids</taxon>
        <taxon>fabids</taxon>
        <taxon>Malpighiales</taxon>
        <taxon>Linaceae</taxon>
        <taxon>Linum</taxon>
    </lineage>
</organism>
<accession>A0AAV0IN87</accession>
<evidence type="ECO:0000313" key="3">
    <source>
        <dbReference type="Proteomes" id="UP001154282"/>
    </source>
</evidence>
<dbReference type="Gene3D" id="3.30.420.10">
    <property type="entry name" value="Ribonuclease H-like superfamily/Ribonuclease H"/>
    <property type="match status" value="1"/>
</dbReference>
<dbReference type="PANTHER" id="PTHR47723:SF24">
    <property type="entry name" value="RNASE H TYPE-1 DOMAIN-CONTAINING PROTEIN"/>
    <property type="match status" value="1"/>
</dbReference>
<dbReference type="EMBL" id="CAMGYJ010000004">
    <property type="protein sequence ID" value="CAI0398823.1"/>
    <property type="molecule type" value="Genomic_DNA"/>
</dbReference>
<keyword evidence="3" id="KW-1185">Reference proteome</keyword>
<feature type="domain" description="RNase H type-1" evidence="1">
    <location>
        <begin position="2"/>
        <end position="68"/>
    </location>
</feature>
<dbReference type="InterPro" id="IPR002156">
    <property type="entry name" value="RNaseH_domain"/>
</dbReference>
<evidence type="ECO:0000259" key="1">
    <source>
        <dbReference type="Pfam" id="PF13456"/>
    </source>
</evidence>
<name>A0AAV0IN87_9ROSI</name>
<dbReference type="InterPro" id="IPR036397">
    <property type="entry name" value="RNaseH_sf"/>
</dbReference>
<dbReference type="Pfam" id="PF13456">
    <property type="entry name" value="RVT_3"/>
    <property type="match status" value="1"/>
</dbReference>
<dbReference type="CDD" id="cd06222">
    <property type="entry name" value="RNase_H_like"/>
    <property type="match status" value="1"/>
</dbReference>